<feature type="transmembrane region" description="Helical" evidence="1">
    <location>
        <begin position="180"/>
        <end position="201"/>
    </location>
</feature>
<comment type="caution">
    <text evidence="2">The sequence shown here is derived from an EMBL/GenBank/DDBJ whole genome shotgun (WGS) entry which is preliminary data.</text>
</comment>
<keyword evidence="1" id="KW-0812">Transmembrane</keyword>
<dbReference type="EMBL" id="JAGRRH010000004">
    <property type="protein sequence ID" value="KAG7370481.1"/>
    <property type="molecule type" value="Genomic_DNA"/>
</dbReference>
<keyword evidence="3" id="KW-1185">Reference proteome</keyword>
<protein>
    <submittedName>
        <fullName evidence="2">Uncharacterized protein</fullName>
    </submittedName>
</protein>
<feature type="transmembrane region" description="Helical" evidence="1">
    <location>
        <begin position="81"/>
        <end position="99"/>
    </location>
</feature>
<proteinExistence type="predicted"/>
<dbReference type="AlphaFoldDB" id="A0A9K3Q4K2"/>
<reference evidence="2" key="2">
    <citation type="submission" date="2021-04" db="EMBL/GenBank/DDBJ databases">
        <authorList>
            <person name="Podell S."/>
        </authorList>
    </citation>
    <scope>NUCLEOTIDE SEQUENCE</scope>
    <source>
        <strain evidence="2">Hildebrandi</strain>
    </source>
</reference>
<keyword evidence="1" id="KW-0472">Membrane</keyword>
<feature type="transmembrane region" description="Helical" evidence="1">
    <location>
        <begin position="23"/>
        <end position="47"/>
    </location>
</feature>
<feature type="transmembrane region" description="Helical" evidence="1">
    <location>
        <begin position="138"/>
        <end position="160"/>
    </location>
</feature>
<evidence type="ECO:0000313" key="2">
    <source>
        <dbReference type="EMBL" id="KAG7370481.1"/>
    </source>
</evidence>
<sequence length="252" mass="28579">MQDINDKSTTATRRNLSPVLPCGGVRLVVTFLTLHLLLVMFPAWSYFQYDFVSATLHLEEPRIFADEAVVQTNRAVGLTNLIWVIPLNMCAIMGLCCCGRNGRKIWCWRCCGCCCSRGTNGERQADDTIMMIPTNATWYPPFWAFTLAYMLLGVAIYWPIQFLSSRWTYSSADIDHVHLQGSDLVTLIMVIIMALSSTWYLSSYQHYLCLSVSGRENNDHPKTTENEAVVWYDSLEPTTGLVDERNSLLPPN</sequence>
<name>A0A9K3Q4K2_9STRA</name>
<keyword evidence="1" id="KW-1133">Transmembrane helix</keyword>
<evidence type="ECO:0000313" key="3">
    <source>
        <dbReference type="Proteomes" id="UP000693970"/>
    </source>
</evidence>
<dbReference type="Proteomes" id="UP000693970">
    <property type="component" value="Unassembled WGS sequence"/>
</dbReference>
<accession>A0A9K3Q4K2</accession>
<evidence type="ECO:0000256" key="1">
    <source>
        <dbReference type="SAM" id="Phobius"/>
    </source>
</evidence>
<gene>
    <name evidence="2" type="ORF">IV203_019051</name>
</gene>
<reference evidence="2" key="1">
    <citation type="journal article" date="2021" name="Sci. Rep.">
        <title>Diploid genomic architecture of Nitzschia inconspicua, an elite biomass production diatom.</title>
        <authorList>
            <person name="Oliver A."/>
            <person name="Podell S."/>
            <person name="Pinowska A."/>
            <person name="Traller J.C."/>
            <person name="Smith S.R."/>
            <person name="McClure R."/>
            <person name="Beliaev A."/>
            <person name="Bohutskyi P."/>
            <person name="Hill E.A."/>
            <person name="Rabines A."/>
            <person name="Zheng H."/>
            <person name="Allen L.Z."/>
            <person name="Kuo A."/>
            <person name="Grigoriev I.V."/>
            <person name="Allen A.E."/>
            <person name="Hazlebeck D."/>
            <person name="Allen E.E."/>
        </authorList>
    </citation>
    <scope>NUCLEOTIDE SEQUENCE</scope>
    <source>
        <strain evidence="2">Hildebrandi</strain>
    </source>
</reference>
<organism evidence="2 3">
    <name type="scientific">Nitzschia inconspicua</name>
    <dbReference type="NCBI Taxonomy" id="303405"/>
    <lineage>
        <taxon>Eukaryota</taxon>
        <taxon>Sar</taxon>
        <taxon>Stramenopiles</taxon>
        <taxon>Ochrophyta</taxon>
        <taxon>Bacillariophyta</taxon>
        <taxon>Bacillariophyceae</taxon>
        <taxon>Bacillariophycidae</taxon>
        <taxon>Bacillariales</taxon>
        <taxon>Bacillariaceae</taxon>
        <taxon>Nitzschia</taxon>
    </lineage>
</organism>